<reference evidence="13" key="1">
    <citation type="submission" date="2017-01" db="EMBL/GenBank/DDBJ databases">
        <title>Comparative genomics of anhydrobiosis in the tardigrade Hypsibius dujardini.</title>
        <authorList>
            <person name="Yoshida Y."/>
            <person name="Koutsovoulos G."/>
            <person name="Laetsch D."/>
            <person name="Stevens L."/>
            <person name="Kumar S."/>
            <person name="Horikawa D."/>
            <person name="Ishino K."/>
            <person name="Komine S."/>
            <person name="Tomita M."/>
            <person name="Blaxter M."/>
            <person name="Arakawa K."/>
        </authorList>
    </citation>
    <scope>NUCLEOTIDE SEQUENCE [LARGE SCALE GENOMIC DNA]</scope>
    <source>
        <strain evidence="13">Z151</strain>
    </source>
</reference>
<organism evidence="12 13">
    <name type="scientific">Hypsibius exemplaris</name>
    <name type="common">Freshwater tardigrade</name>
    <dbReference type="NCBI Taxonomy" id="2072580"/>
    <lineage>
        <taxon>Eukaryota</taxon>
        <taxon>Metazoa</taxon>
        <taxon>Ecdysozoa</taxon>
        <taxon>Tardigrada</taxon>
        <taxon>Eutardigrada</taxon>
        <taxon>Parachela</taxon>
        <taxon>Hypsibioidea</taxon>
        <taxon>Hypsibiidae</taxon>
        <taxon>Hypsibius</taxon>
    </lineage>
</organism>
<comment type="caution">
    <text evidence="12">The sequence shown here is derived from an EMBL/GenBank/DDBJ whole genome shotgun (WGS) entry which is preliminary data.</text>
</comment>
<dbReference type="PANTHER" id="PTHR24247:SF195">
    <property type="entry name" value="G-PROTEIN COUPLED RECEPTORS FAMILY 1 PROFILE DOMAIN-CONTAINING PROTEIN"/>
    <property type="match status" value="1"/>
</dbReference>
<dbReference type="GO" id="GO:0004993">
    <property type="term" value="F:G protein-coupled serotonin receptor activity"/>
    <property type="evidence" value="ECO:0007669"/>
    <property type="project" value="TreeGrafter"/>
</dbReference>
<keyword evidence="8 9" id="KW-0807">Transducer</keyword>
<feature type="transmembrane region" description="Helical" evidence="10">
    <location>
        <begin position="52"/>
        <end position="78"/>
    </location>
</feature>
<dbReference type="InterPro" id="IPR000276">
    <property type="entry name" value="GPCR_Rhodpsn"/>
</dbReference>
<keyword evidence="5 9" id="KW-0297">G-protein coupled receptor</keyword>
<dbReference type="OrthoDB" id="10071887at2759"/>
<dbReference type="SUPFAM" id="SSF81321">
    <property type="entry name" value="Family A G protein-coupled receptor-like"/>
    <property type="match status" value="1"/>
</dbReference>
<dbReference type="GO" id="GO:0007187">
    <property type="term" value="P:G protein-coupled receptor signaling pathway, coupled to cyclic nucleotide second messenger"/>
    <property type="evidence" value="ECO:0007669"/>
    <property type="project" value="TreeGrafter"/>
</dbReference>
<accession>A0A1W0WQ99</accession>
<keyword evidence="6 10" id="KW-0472">Membrane</keyword>
<feature type="domain" description="G-protein coupled receptors family 1 profile" evidence="11">
    <location>
        <begin position="68"/>
        <end position="359"/>
    </location>
</feature>
<feature type="transmembrane region" description="Helical" evidence="10">
    <location>
        <begin position="218"/>
        <end position="241"/>
    </location>
</feature>
<evidence type="ECO:0000256" key="7">
    <source>
        <dbReference type="ARBA" id="ARBA00023170"/>
    </source>
</evidence>
<dbReference type="Proteomes" id="UP000192578">
    <property type="component" value="Unassembled WGS sequence"/>
</dbReference>
<keyword evidence="2" id="KW-1003">Cell membrane</keyword>
<gene>
    <name evidence="12" type="ORF">BV898_08481</name>
</gene>
<comment type="similarity">
    <text evidence="9">Belongs to the G-protein coupled receptor 1 family.</text>
</comment>
<feature type="transmembrane region" description="Helical" evidence="10">
    <location>
        <begin position="128"/>
        <end position="149"/>
    </location>
</feature>
<dbReference type="PANTHER" id="PTHR24247">
    <property type="entry name" value="5-HYDROXYTRYPTAMINE RECEPTOR"/>
    <property type="match status" value="1"/>
</dbReference>
<sequence>MDQGNLTFADCSNGTNLSAYNSSLVCLNDTASNTTDDPGAYETWMLPFGASVFLIIDTVITLYWAITANLIVIVSFLIDPKLRIIQNYYIFSLACADLFNAAFVTSLGLYSFLYGGGWPMENRALCKIFLSLDYVLFLVSSQCICLISYDRYKMVLHPIAYRNEETPKRAMIRIFVAWLFAWLFYGPVTLFWDFAVGQSRYQPYECDSEFVDLVPLTIFQTVVEFGCPLAFLIFFNGKLLIYIKGRRNKMLAIRKRMQVTPTENTTVDSDSKVVAVATVEKAVKAAKKKDANANQTAEIKEIRKEQRATRSLMILVGTFLLLWLPYEVAANCKTFLSTEVYQATYWPLFHLCAVNPIIYACTIERFRYHFLTVYSYILPCWIRHPAKESAQRNKVAPLSGSNAAVHAPSDSHP</sequence>
<dbReference type="GO" id="GO:0030425">
    <property type="term" value="C:dendrite"/>
    <property type="evidence" value="ECO:0007669"/>
    <property type="project" value="TreeGrafter"/>
</dbReference>
<dbReference type="GO" id="GO:0005886">
    <property type="term" value="C:plasma membrane"/>
    <property type="evidence" value="ECO:0007669"/>
    <property type="project" value="UniProtKB-SubCell"/>
</dbReference>
<feature type="transmembrane region" description="Helical" evidence="10">
    <location>
        <begin position="90"/>
        <end position="113"/>
    </location>
</feature>
<feature type="transmembrane region" description="Helical" evidence="10">
    <location>
        <begin position="170"/>
        <end position="192"/>
    </location>
</feature>
<dbReference type="PRINTS" id="PR00237">
    <property type="entry name" value="GPCRRHODOPSN"/>
</dbReference>
<evidence type="ECO:0000256" key="10">
    <source>
        <dbReference type="SAM" id="Phobius"/>
    </source>
</evidence>
<evidence type="ECO:0000256" key="9">
    <source>
        <dbReference type="RuleBase" id="RU000688"/>
    </source>
</evidence>
<evidence type="ECO:0000256" key="5">
    <source>
        <dbReference type="ARBA" id="ARBA00023040"/>
    </source>
</evidence>
<evidence type="ECO:0000256" key="2">
    <source>
        <dbReference type="ARBA" id="ARBA00022475"/>
    </source>
</evidence>
<evidence type="ECO:0000256" key="4">
    <source>
        <dbReference type="ARBA" id="ARBA00022989"/>
    </source>
</evidence>
<keyword evidence="3 9" id="KW-0812">Transmembrane</keyword>
<keyword evidence="4 10" id="KW-1133">Transmembrane helix</keyword>
<dbReference type="InterPro" id="IPR017452">
    <property type="entry name" value="GPCR_Rhodpsn_7TM"/>
</dbReference>
<evidence type="ECO:0000256" key="1">
    <source>
        <dbReference type="ARBA" id="ARBA00004651"/>
    </source>
</evidence>
<dbReference type="EMBL" id="MTYJ01000061">
    <property type="protein sequence ID" value="OQV17376.1"/>
    <property type="molecule type" value="Genomic_DNA"/>
</dbReference>
<dbReference type="PROSITE" id="PS50262">
    <property type="entry name" value="G_PROTEIN_RECEP_F1_2"/>
    <property type="match status" value="1"/>
</dbReference>
<dbReference type="PROSITE" id="PS00237">
    <property type="entry name" value="G_PROTEIN_RECEP_F1_1"/>
    <property type="match status" value="1"/>
</dbReference>
<comment type="subcellular location">
    <subcellularLocation>
        <location evidence="1">Cell membrane</location>
        <topology evidence="1">Multi-pass membrane protein</topology>
    </subcellularLocation>
</comment>
<evidence type="ECO:0000313" key="13">
    <source>
        <dbReference type="Proteomes" id="UP000192578"/>
    </source>
</evidence>
<dbReference type="Pfam" id="PF00001">
    <property type="entry name" value="7tm_1"/>
    <property type="match status" value="1"/>
</dbReference>
<dbReference type="GO" id="GO:0045202">
    <property type="term" value="C:synapse"/>
    <property type="evidence" value="ECO:0007669"/>
    <property type="project" value="TreeGrafter"/>
</dbReference>
<evidence type="ECO:0000259" key="11">
    <source>
        <dbReference type="PROSITE" id="PS50262"/>
    </source>
</evidence>
<feature type="transmembrane region" description="Helical" evidence="10">
    <location>
        <begin position="308"/>
        <end position="326"/>
    </location>
</feature>
<evidence type="ECO:0000313" key="12">
    <source>
        <dbReference type="EMBL" id="OQV17376.1"/>
    </source>
</evidence>
<dbReference type="Gene3D" id="1.20.1070.10">
    <property type="entry name" value="Rhodopsin 7-helix transmembrane proteins"/>
    <property type="match status" value="1"/>
</dbReference>
<evidence type="ECO:0000256" key="3">
    <source>
        <dbReference type="ARBA" id="ARBA00022692"/>
    </source>
</evidence>
<proteinExistence type="inferred from homology"/>
<dbReference type="AlphaFoldDB" id="A0A1W0WQ99"/>
<dbReference type="GO" id="GO:0016907">
    <property type="term" value="F:G protein-coupled acetylcholine receptor activity"/>
    <property type="evidence" value="ECO:0007669"/>
    <property type="project" value="TreeGrafter"/>
</dbReference>
<keyword evidence="7 9" id="KW-0675">Receptor</keyword>
<keyword evidence="13" id="KW-1185">Reference proteome</keyword>
<name>A0A1W0WQ99_HYPEX</name>
<protein>
    <submittedName>
        <fullName evidence="12">Muscarinic acetylcholine receptor M3</fullName>
    </submittedName>
</protein>
<evidence type="ECO:0000256" key="8">
    <source>
        <dbReference type="ARBA" id="ARBA00023224"/>
    </source>
</evidence>
<dbReference type="GO" id="GO:0007197">
    <property type="term" value="P:adenylate cyclase-inhibiting G protein-coupled acetylcholine receptor signaling pathway"/>
    <property type="evidence" value="ECO:0007669"/>
    <property type="project" value="TreeGrafter"/>
</dbReference>
<evidence type="ECO:0000256" key="6">
    <source>
        <dbReference type="ARBA" id="ARBA00023136"/>
    </source>
</evidence>